<comment type="caution">
    <text evidence="4">The sequence shown here is derived from an EMBL/GenBank/DDBJ whole genome shotgun (WGS) entry which is preliminary data.</text>
</comment>
<protein>
    <recommendedName>
        <fullName evidence="3">Tyr recombinase domain-containing protein</fullName>
    </recommendedName>
</protein>
<dbReference type="GO" id="GO:0003677">
    <property type="term" value="F:DNA binding"/>
    <property type="evidence" value="ECO:0007669"/>
    <property type="project" value="InterPro"/>
</dbReference>
<evidence type="ECO:0000256" key="1">
    <source>
        <dbReference type="ARBA" id="ARBA00023172"/>
    </source>
</evidence>
<dbReference type="AlphaFoldDB" id="A0A328UBM1"/>
<dbReference type="GO" id="GO:0006310">
    <property type="term" value="P:DNA recombination"/>
    <property type="evidence" value="ECO:0007669"/>
    <property type="project" value="UniProtKB-KW"/>
</dbReference>
<proteinExistence type="predicted"/>
<keyword evidence="5" id="KW-1185">Reference proteome</keyword>
<evidence type="ECO:0000313" key="5">
    <source>
        <dbReference type="Proteomes" id="UP000249260"/>
    </source>
</evidence>
<dbReference type="EMBL" id="QLUW01000001">
    <property type="protein sequence ID" value="RAP78295.1"/>
    <property type="molecule type" value="Genomic_DNA"/>
</dbReference>
<accession>A0A328UBM1</accession>
<dbReference type="SUPFAM" id="SSF56349">
    <property type="entry name" value="DNA breaking-rejoining enzymes"/>
    <property type="match status" value="1"/>
</dbReference>
<dbReference type="GO" id="GO:0015074">
    <property type="term" value="P:DNA integration"/>
    <property type="evidence" value="ECO:0007669"/>
    <property type="project" value="InterPro"/>
</dbReference>
<dbReference type="Gene3D" id="1.10.443.10">
    <property type="entry name" value="Intergrase catalytic core"/>
    <property type="match status" value="1"/>
</dbReference>
<evidence type="ECO:0000313" key="4">
    <source>
        <dbReference type="EMBL" id="RAP78295.1"/>
    </source>
</evidence>
<feature type="region of interest" description="Disordered" evidence="2">
    <location>
        <begin position="100"/>
        <end position="121"/>
    </location>
</feature>
<sequence length="121" mass="13712">MRFLSHLRFMPANVRKVKRPKWNQTEMKVYTREDFPVLLAALEHEPLIYRVLVNLALVSGLRQGELLGLTWDNVDLDTSTITVTQSLSYTITEGLQLKEPKTKGSKAQKPLQAKLSPCCAS</sequence>
<dbReference type="InterPro" id="IPR002104">
    <property type="entry name" value="Integrase_catalytic"/>
</dbReference>
<dbReference type="Pfam" id="PF00589">
    <property type="entry name" value="Phage_integrase"/>
    <property type="match status" value="1"/>
</dbReference>
<dbReference type="PROSITE" id="PS51898">
    <property type="entry name" value="TYR_RECOMBINASE"/>
    <property type="match status" value="1"/>
</dbReference>
<organism evidence="4 5">
    <name type="scientific">Paenibacillus montanisoli</name>
    <dbReference type="NCBI Taxonomy" id="2081970"/>
    <lineage>
        <taxon>Bacteria</taxon>
        <taxon>Bacillati</taxon>
        <taxon>Bacillota</taxon>
        <taxon>Bacilli</taxon>
        <taxon>Bacillales</taxon>
        <taxon>Paenibacillaceae</taxon>
        <taxon>Paenibacillus</taxon>
    </lineage>
</organism>
<dbReference type="InterPro" id="IPR013762">
    <property type="entry name" value="Integrase-like_cat_sf"/>
</dbReference>
<evidence type="ECO:0000256" key="2">
    <source>
        <dbReference type="SAM" id="MobiDB-lite"/>
    </source>
</evidence>
<name>A0A328UBM1_9BACL</name>
<dbReference type="InterPro" id="IPR011010">
    <property type="entry name" value="DNA_brk_join_enz"/>
</dbReference>
<reference evidence="4 5" key="1">
    <citation type="submission" date="2018-06" db="EMBL/GenBank/DDBJ databases">
        <title>Paenibacillus montanisoli sp. nov., isolated from mountain area soil.</title>
        <authorList>
            <person name="Wu M."/>
        </authorList>
    </citation>
    <scope>NUCLEOTIDE SEQUENCE [LARGE SCALE GENOMIC DNA]</scope>
    <source>
        <strain evidence="4 5">RA17</strain>
    </source>
</reference>
<evidence type="ECO:0000259" key="3">
    <source>
        <dbReference type="PROSITE" id="PS51898"/>
    </source>
</evidence>
<dbReference type="Proteomes" id="UP000249260">
    <property type="component" value="Unassembled WGS sequence"/>
</dbReference>
<feature type="domain" description="Tyr recombinase" evidence="3">
    <location>
        <begin position="25"/>
        <end position="121"/>
    </location>
</feature>
<gene>
    <name evidence="4" type="ORF">DL346_07660</name>
</gene>
<keyword evidence="1" id="KW-0233">DNA recombination</keyword>